<dbReference type="GO" id="GO:0043022">
    <property type="term" value="F:ribosome binding"/>
    <property type="evidence" value="ECO:0007669"/>
    <property type="project" value="TreeGrafter"/>
</dbReference>
<dbReference type="GO" id="GO:0005783">
    <property type="term" value="C:endoplasmic reticulum"/>
    <property type="evidence" value="ECO:0007669"/>
    <property type="project" value="UniProtKB-SubCell"/>
</dbReference>
<dbReference type="GO" id="GO:0005786">
    <property type="term" value="C:signal recognition particle, endoplasmic reticulum targeting"/>
    <property type="evidence" value="ECO:0007669"/>
    <property type="project" value="UniProtKB-KW"/>
</dbReference>
<protein>
    <submittedName>
        <fullName evidence="10">Uncharacterized protein</fullName>
    </submittedName>
</protein>
<evidence type="ECO:0000256" key="3">
    <source>
        <dbReference type="ARBA" id="ARBA00022679"/>
    </source>
</evidence>
<evidence type="ECO:0000256" key="5">
    <source>
        <dbReference type="ARBA" id="ARBA00022777"/>
    </source>
</evidence>
<evidence type="ECO:0000256" key="7">
    <source>
        <dbReference type="SAM" id="MobiDB-lite"/>
    </source>
</evidence>
<dbReference type="InterPro" id="IPR011009">
    <property type="entry name" value="Kinase-like_dom_sf"/>
</dbReference>
<dbReference type="FunCoup" id="E4X4U2">
    <property type="interactions" value="519"/>
</dbReference>
<evidence type="ECO:0000259" key="9">
    <source>
        <dbReference type="PROSITE" id="PS51285"/>
    </source>
</evidence>
<dbReference type="PROSITE" id="PS50011">
    <property type="entry name" value="PROTEIN_KINASE_DOM"/>
    <property type="match status" value="1"/>
</dbReference>
<dbReference type="InterPro" id="IPR011990">
    <property type="entry name" value="TPR-like_helical_dom_sf"/>
</dbReference>
<dbReference type="GO" id="GO:0004674">
    <property type="term" value="F:protein serine/threonine kinase activity"/>
    <property type="evidence" value="ECO:0007669"/>
    <property type="project" value="UniProtKB-KW"/>
</dbReference>
<dbReference type="InterPro" id="IPR000719">
    <property type="entry name" value="Prot_kinase_dom"/>
</dbReference>
<name>E4X4U2_OIKDI</name>
<accession>E4X4U2</accession>
<dbReference type="GO" id="GO:0008312">
    <property type="term" value="F:7S RNA binding"/>
    <property type="evidence" value="ECO:0007669"/>
    <property type="project" value="InterPro"/>
</dbReference>
<dbReference type="PANTHER" id="PTHR14094">
    <property type="entry name" value="SIGNAL RECOGNITION PARTICLE 72"/>
    <property type="match status" value="1"/>
</dbReference>
<evidence type="ECO:0000313" key="11">
    <source>
        <dbReference type="Proteomes" id="UP000001307"/>
    </source>
</evidence>
<keyword evidence="5" id="KW-0418">Kinase</keyword>
<dbReference type="Gene3D" id="1.25.40.10">
    <property type="entry name" value="Tetratricopeptide repeat domain"/>
    <property type="match status" value="1"/>
</dbReference>
<evidence type="ECO:0000256" key="6">
    <source>
        <dbReference type="ARBA" id="ARBA00022840"/>
    </source>
</evidence>
<dbReference type="SUPFAM" id="SSF48452">
    <property type="entry name" value="TPR-like"/>
    <property type="match status" value="1"/>
</dbReference>
<dbReference type="InterPro" id="IPR000961">
    <property type="entry name" value="AGC-kinase_C"/>
</dbReference>
<dbReference type="EMBL" id="FN653025">
    <property type="protein sequence ID" value="CBY18310.1"/>
    <property type="molecule type" value="Genomic_DNA"/>
</dbReference>
<dbReference type="InterPro" id="IPR008271">
    <property type="entry name" value="Ser/Thr_kinase_AS"/>
</dbReference>
<evidence type="ECO:0000256" key="2">
    <source>
        <dbReference type="ARBA" id="ARBA00022553"/>
    </source>
</evidence>
<dbReference type="GO" id="GO:0005524">
    <property type="term" value="F:ATP binding"/>
    <property type="evidence" value="ECO:0007669"/>
    <property type="project" value="UniProtKB-KW"/>
</dbReference>
<keyword evidence="1" id="KW-0723">Serine/threonine-protein kinase</keyword>
<dbReference type="SUPFAM" id="SSF56112">
    <property type="entry name" value="Protein kinase-like (PK-like)"/>
    <property type="match status" value="1"/>
</dbReference>
<feature type="domain" description="AGC-kinase C-terminal" evidence="9">
    <location>
        <begin position="581"/>
        <end position="654"/>
    </location>
</feature>
<proteinExistence type="predicted"/>
<dbReference type="PROSITE" id="PS00108">
    <property type="entry name" value="PROTEIN_KINASE_ST"/>
    <property type="match status" value="1"/>
</dbReference>
<dbReference type="InParanoid" id="E4X4U2"/>
<dbReference type="SMART" id="SM00220">
    <property type="entry name" value="S_TKc"/>
    <property type="match status" value="1"/>
</dbReference>
<feature type="compositionally biased region" description="Basic residues" evidence="7">
    <location>
        <begin position="396"/>
        <end position="408"/>
    </location>
</feature>
<sequence length="673" mass="76190">MVSQYRSGTVAEKEELNEKYDPRVAGETYEAAFNNACRLTGTGDFETAQEELNHAEQLCRSSAEDLEEDVSSELVGIRFQTGYLKHINGKVKEARSAYNLVIDSSNHPLYNALANHNLGTLNKAENILDSRKKFKSIQATNIDSKLVGPQRIAATKNRALLALYSGKPAECRKILGKIATDDDVINASILFQEKEYIQASAELLKWGQQNAQAELAAIKAASMFIEAGELTHAASMLEALPLSVRHDPSISNMLITIHTETGNHEKAENALDMAISYQKKNAGSNTSNLIKMLRRSAQYKIDSDDTQAAAKMLEEIHQAEPDNLAVVAELINAYSKFDLEKAAVVSSRLPTLEELTADLDLEDIENWAKQATYKKVVKRVEEAKTEVKIADEAAPRKTKSKKKKKPRYPKNYDPEAPNKSPVDPFRWMPLRDRPYYKKNIIYRDLKLENLLLDADGHIKITDFGLCKELSRDDQITRTFCGTPEYLAPEVLDDYPYSFPVDWWSLGIVLHEMIVGKLPWPQSTWSSHDELYQRICTERVPPLPNRIPRDTCDLLQRLLNKNPETRLGFNGVVEVKSHPFFLNVDFNALDRREIRPEFQPYINGPDDVSHFDGEFTRLDPRGVLPSSDENNRSMIEDTTYPGFSYDQAPTSVSRSFQDRSDPFEIVDYSNEVMN</sequence>
<keyword evidence="3" id="KW-0808">Transferase</keyword>
<dbReference type="InterPro" id="IPR026270">
    <property type="entry name" value="SRP72"/>
</dbReference>
<dbReference type="InterPro" id="IPR017892">
    <property type="entry name" value="Pkinase_C"/>
</dbReference>
<dbReference type="Pfam" id="PF00069">
    <property type="entry name" value="Pkinase"/>
    <property type="match status" value="1"/>
</dbReference>
<keyword evidence="11" id="KW-1185">Reference proteome</keyword>
<dbReference type="Proteomes" id="UP000001307">
    <property type="component" value="Unassembled WGS sequence"/>
</dbReference>
<dbReference type="Gene3D" id="3.30.200.20">
    <property type="entry name" value="Phosphorylase Kinase, domain 1"/>
    <property type="match status" value="1"/>
</dbReference>
<feature type="region of interest" description="Disordered" evidence="7">
    <location>
        <begin position="620"/>
        <end position="643"/>
    </location>
</feature>
<dbReference type="AlphaFoldDB" id="E4X4U2"/>
<dbReference type="SMART" id="SM00133">
    <property type="entry name" value="S_TK_X"/>
    <property type="match status" value="1"/>
</dbReference>
<keyword evidence="2" id="KW-0597">Phosphoprotein</keyword>
<reference evidence="10" key="1">
    <citation type="journal article" date="2010" name="Science">
        <title>Plasticity of animal genome architecture unmasked by rapid evolution of a pelagic tunicate.</title>
        <authorList>
            <person name="Denoeud F."/>
            <person name="Henriet S."/>
            <person name="Mungpakdee S."/>
            <person name="Aury J.M."/>
            <person name="Da Silva C."/>
            <person name="Brinkmann H."/>
            <person name="Mikhaleva J."/>
            <person name="Olsen L.C."/>
            <person name="Jubin C."/>
            <person name="Canestro C."/>
            <person name="Bouquet J.M."/>
            <person name="Danks G."/>
            <person name="Poulain J."/>
            <person name="Campsteijn C."/>
            <person name="Adamski M."/>
            <person name="Cross I."/>
            <person name="Yadetie F."/>
            <person name="Muffato M."/>
            <person name="Louis A."/>
            <person name="Butcher S."/>
            <person name="Tsagkogeorga G."/>
            <person name="Konrad A."/>
            <person name="Singh S."/>
            <person name="Jensen M.F."/>
            <person name="Cong E.H."/>
            <person name="Eikeseth-Otteraa H."/>
            <person name="Noel B."/>
            <person name="Anthouard V."/>
            <person name="Porcel B.M."/>
            <person name="Kachouri-Lafond R."/>
            <person name="Nishino A."/>
            <person name="Ugolini M."/>
            <person name="Chourrout P."/>
            <person name="Nishida H."/>
            <person name="Aasland R."/>
            <person name="Huzurbazar S."/>
            <person name="Westhof E."/>
            <person name="Delsuc F."/>
            <person name="Lehrach H."/>
            <person name="Reinhardt R."/>
            <person name="Weissenbach J."/>
            <person name="Roy S.W."/>
            <person name="Artiguenave F."/>
            <person name="Postlethwait J.H."/>
            <person name="Manak J.R."/>
            <person name="Thompson E.M."/>
            <person name="Jaillon O."/>
            <person name="Du Pasquier L."/>
            <person name="Boudinot P."/>
            <person name="Liberles D.A."/>
            <person name="Volff J.N."/>
            <person name="Philippe H."/>
            <person name="Lenhard B."/>
            <person name="Roest Crollius H."/>
            <person name="Wincker P."/>
            <person name="Chourrout D."/>
        </authorList>
    </citation>
    <scope>NUCLEOTIDE SEQUENCE [LARGE SCALE GENOMIC DNA]</scope>
</reference>
<dbReference type="FunFam" id="1.10.510.10:FF:000048">
    <property type="entry name" value="Protein kinase C"/>
    <property type="match status" value="1"/>
</dbReference>
<keyword evidence="4" id="KW-0547">Nucleotide-binding</keyword>
<gene>
    <name evidence="10" type="ORF">GSOID_T00002164001</name>
</gene>
<keyword evidence="6" id="KW-0067">ATP-binding</keyword>
<evidence type="ECO:0000313" key="10">
    <source>
        <dbReference type="EMBL" id="CBY18310.1"/>
    </source>
</evidence>
<evidence type="ECO:0000256" key="4">
    <source>
        <dbReference type="ARBA" id="ARBA00022741"/>
    </source>
</evidence>
<dbReference type="Pfam" id="PF00433">
    <property type="entry name" value="Pkinase_C"/>
    <property type="match status" value="1"/>
</dbReference>
<dbReference type="GO" id="GO:0006614">
    <property type="term" value="P:SRP-dependent cotranslational protein targeting to membrane"/>
    <property type="evidence" value="ECO:0007669"/>
    <property type="project" value="InterPro"/>
</dbReference>
<evidence type="ECO:0000256" key="1">
    <source>
        <dbReference type="ARBA" id="ARBA00022527"/>
    </source>
</evidence>
<dbReference type="Gene3D" id="1.10.510.10">
    <property type="entry name" value="Transferase(Phosphotransferase) domain 1"/>
    <property type="match status" value="1"/>
</dbReference>
<feature type="domain" description="Protein kinase" evidence="8">
    <location>
        <begin position="253"/>
        <end position="580"/>
    </location>
</feature>
<evidence type="ECO:0000259" key="8">
    <source>
        <dbReference type="PROSITE" id="PS50011"/>
    </source>
</evidence>
<organism evidence="10">
    <name type="scientific">Oikopleura dioica</name>
    <name type="common">Tunicate</name>
    <dbReference type="NCBI Taxonomy" id="34765"/>
    <lineage>
        <taxon>Eukaryota</taxon>
        <taxon>Metazoa</taxon>
        <taxon>Chordata</taxon>
        <taxon>Tunicata</taxon>
        <taxon>Appendicularia</taxon>
        <taxon>Copelata</taxon>
        <taxon>Oikopleuridae</taxon>
        <taxon>Oikopleura</taxon>
    </lineage>
</organism>
<dbReference type="PANTHER" id="PTHR14094:SF9">
    <property type="entry name" value="SIGNAL RECOGNITION PARTICLE SUBUNIT SRP72"/>
    <property type="match status" value="1"/>
</dbReference>
<feature type="region of interest" description="Disordered" evidence="7">
    <location>
        <begin position="391"/>
        <end position="417"/>
    </location>
</feature>
<dbReference type="PROSITE" id="PS51285">
    <property type="entry name" value="AGC_KINASE_CTER"/>
    <property type="match status" value="1"/>
</dbReference>